<dbReference type="OrthoDB" id="9798191at2"/>
<reference evidence="2 3" key="1">
    <citation type="journal article" date="2011" name="Stand. Genomic Sci.">
        <title>Non-contiguous finished genome sequence and contextual data of the filamentous soil bacterium Ktedonobacter racemifer type strain (SOSP1-21).</title>
        <authorList>
            <person name="Chang Y.J."/>
            <person name="Land M."/>
            <person name="Hauser L."/>
            <person name="Chertkov O."/>
            <person name="Del Rio T.G."/>
            <person name="Nolan M."/>
            <person name="Copeland A."/>
            <person name="Tice H."/>
            <person name="Cheng J.F."/>
            <person name="Lucas S."/>
            <person name="Han C."/>
            <person name="Goodwin L."/>
            <person name="Pitluck S."/>
            <person name="Ivanova N."/>
            <person name="Ovchinikova G."/>
            <person name="Pati A."/>
            <person name="Chen A."/>
            <person name="Palaniappan K."/>
            <person name="Mavromatis K."/>
            <person name="Liolios K."/>
            <person name="Brettin T."/>
            <person name="Fiebig A."/>
            <person name="Rohde M."/>
            <person name="Abt B."/>
            <person name="Goker M."/>
            <person name="Detter J.C."/>
            <person name="Woyke T."/>
            <person name="Bristow J."/>
            <person name="Eisen J.A."/>
            <person name="Markowitz V."/>
            <person name="Hugenholtz P."/>
            <person name="Kyrpides N.C."/>
            <person name="Klenk H.P."/>
            <person name="Lapidus A."/>
        </authorList>
    </citation>
    <scope>NUCLEOTIDE SEQUENCE [LARGE SCALE GENOMIC DNA]</scope>
    <source>
        <strain evidence="3">DSM 44963</strain>
    </source>
</reference>
<dbReference type="RefSeq" id="WP_007914058.1">
    <property type="nucleotide sequence ID" value="NZ_ADVG01000003.1"/>
</dbReference>
<feature type="signal peptide" evidence="1">
    <location>
        <begin position="1"/>
        <end position="20"/>
    </location>
</feature>
<dbReference type="STRING" id="485913.Krac_4341"/>
<name>D6TSI4_KTERA</name>
<evidence type="ECO:0000313" key="2">
    <source>
        <dbReference type="EMBL" id="EFH83385.1"/>
    </source>
</evidence>
<dbReference type="PANTHER" id="PTHR43649:SF12">
    <property type="entry name" value="DIACETYLCHITOBIOSE BINDING PROTEIN DASA"/>
    <property type="match status" value="1"/>
</dbReference>
<dbReference type="InterPro" id="IPR006059">
    <property type="entry name" value="SBP"/>
</dbReference>
<sequence>MSRRTRLLSMCLLLFSVLLAACGGSAASDSSAQLTMWTWKVAHIPGLQAIADDFKSKTGISVKVSAYNPDDAYRTKLTTAGQSGQLPDIVSYWAGSQWDLAASGLLEDLTGKVDSSWQKNFMPGTYTKTSVLTQSVFESCQKDPKCTYKNLKVGQSFSVPYMAGQSFFVYANKTLLQQAGLDPNTLPKTAEEWLDMMKTVKSKTGTAGLVTGVKNTGVLENWLFRPLLMTSCGVDTYDAIYNGKDSFTNPCSMRVLNWMNQVSTNKLWIPDILNTDIDPGDTAFSQGKAAFDIGGTYTLSFLLQQGMKASDIIPFPVPALQGSVYSQLKIGAISLIDAGIAKNSTHQQEALQFLKFMTSSDEMAKFAKIVGDLPAVKISDDPAAVGPVLPGLLKGLSPDSPFNQSQAQPKSDMQSVLDVGLQKFITGETTPSALAQKTDTANKAAWKAAGGS</sequence>
<dbReference type="PANTHER" id="PTHR43649">
    <property type="entry name" value="ARABINOSE-BINDING PROTEIN-RELATED"/>
    <property type="match status" value="1"/>
</dbReference>
<dbReference type="eggNOG" id="COG1653">
    <property type="taxonomic scope" value="Bacteria"/>
</dbReference>
<dbReference type="Proteomes" id="UP000004508">
    <property type="component" value="Unassembled WGS sequence"/>
</dbReference>
<dbReference type="PROSITE" id="PS51257">
    <property type="entry name" value="PROKAR_LIPOPROTEIN"/>
    <property type="match status" value="1"/>
</dbReference>
<dbReference type="SUPFAM" id="SSF53850">
    <property type="entry name" value="Periplasmic binding protein-like II"/>
    <property type="match status" value="1"/>
</dbReference>
<protein>
    <submittedName>
        <fullName evidence="2">Extracellular solute-binding protein family 1</fullName>
    </submittedName>
</protein>
<keyword evidence="1" id="KW-0732">Signal</keyword>
<accession>D6TSI4</accession>
<dbReference type="InterPro" id="IPR050490">
    <property type="entry name" value="Bact_solute-bd_prot1"/>
</dbReference>
<comment type="caution">
    <text evidence="2">The sequence shown here is derived from an EMBL/GenBank/DDBJ whole genome shotgun (WGS) entry which is preliminary data.</text>
</comment>
<keyword evidence="3" id="KW-1185">Reference proteome</keyword>
<evidence type="ECO:0000256" key="1">
    <source>
        <dbReference type="SAM" id="SignalP"/>
    </source>
</evidence>
<organism evidence="2 3">
    <name type="scientific">Ktedonobacter racemifer DSM 44963</name>
    <dbReference type="NCBI Taxonomy" id="485913"/>
    <lineage>
        <taxon>Bacteria</taxon>
        <taxon>Bacillati</taxon>
        <taxon>Chloroflexota</taxon>
        <taxon>Ktedonobacteria</taxon>
        <taxon>Ktedonobacterales</taxon>
        <taxon>Ktedonobacteraceae</taxon>
        <taxon>Ktedonobacter</taxon>
    </lineage>
</organism>
<proteinExistence type="predicted"/>
<evidence type="ECO:0000313" key="3">
    <source>
        <dbReference type="Proteomes" id="UP000004508"/>
    </source>
</evidence>
<dbReference type="Gene3D" id="3.40.190.10">
    <property type="entry name" value="Periplasmic binding protein-like II"/>
    <property type="match status" value="2"/>
</dbReference>
<gene>
    <name evidence="2" type="ORF">Krac_4341</name>
</gene>
<dbReference type="Pfam" id="PF01547">
    <property type="entry name" value="SBP_bac_1"/>
    <property type="match status" value="1"/>
</dbReference>
<dbReference type="EMBL" id="ADVG01000003">
    <property type="protein sequence ID" value="EFH83385.1"/>
    <property type="molecule type" value="Genomic_DNA"/>
</dbReference>
<dbReference type="InParanoid" id="D6TSI4"/>
<feature type="chain" id="PRO_5003088279" evidence="1">
    <location>
        <begin position="21"/>
        <end position="452"/>
    </location>
</feature>
<dbReference type="AlphaFoldDB" id="D6TSI4"/>